<proteinExistence type="predicted"/>
<protein>
    <submittedName>
        <fullName evidence="1">Uncharacterized protein</fullName>
    </submittedName>
</protein>
<gene>
    <name evidence="1" type="ORF">KC729_19995</name>
</gene>
<sequence>MFATPLLATAGQMQDRFIDQLAASPQDAWVTGLVMIDQQVDVGLAKARMADAQLSTRKARHQYVIEEAQDLARRTQAPLLA</sequence>
<feature type="non-terminal residue" evidence="1">
    <location>
        <position position="81"/>
    </location>
</feature>
<name>A0A956M3G2_UNCEI</name>
<dbReference type="Proteomes" id="UP000697710">
    <property type="component" value="Unassembled WGS sequence"/>
</dbReference>
<organism evidence="1 2">
    <name type="scientific">Eiseniibacteriota bacterium</name>
    <dbReference type="NCBI Taxonomy" id="2212470"/>
    <lineage>
        <taxon>Bacteria</taxon>
        <taxon>Candidatus Eiseniibacteriota</taxon>
    </lineage>
</organism>
<dbReference type="AlphaFoldDB" id="A0A956M3G2"/>
<reference evidence="1" key="1">
    <citation type="submission" date="2020-04" db="EMBL/GenBank/DDBJ databases">
        <authorList>
            <person name="Zhang T."/>
        </authorList>
    </citation>
    <scope>NUCLEOTIDE SEQUENCE</scope>
    <source>
        <strain evidence="1">HKST-UBA01</strain>
    </source>
</reference>
<evidence type="ECO:0000313" key="2">
    <source>
        <dbReference type="Proteomes" id="UP000697710"/>
    </source>
</evidence>
<accession>A0A956M3G2</accession>
<reference evidence="1" key="2">
    <citation type="journal article" date="2021" name="Microbiome">
        <title>Successional dynamics and alternative stable states in a saline activated sludge microbial community over 9 years.</title>
        <authorList>
            <person name="Wang Y."/>
            <person name="Ye J."/>
            <person name="Ju F."/>
            <person name="Liu L."/>
            <person name="Boyd J.A."/>
            <person name="Deng Y."/>
            <person name="Parks D.H."/>
            <person name="Jiang X."/>
            <person name="Yin X."/>
            <person name="Woodcroft B.J."/>
            <person name="Tyson G.W."/>
            <person name="Hugenholtz P."/>
            <person name="Polz M.F."/>
            <person name="Zhang T."/>
        </authorList>
    </citation>
    <scope>NUCLEOTIDE SEQUENCE</scope>
    <source>
        <strain evidence="1">HKST-UBA01</strain>
    </source>
</reference>
<comment type="caution">
    <text evidence="1">The sequence shown here is derived from an EMBL/GenBank/DDBJ whole genome shotgun (WGS) entry which is preliminary data.</text>
</comment>
<dbReference type="EMBL" id="JAGQHR010000926">
    <property type="protein sequence ID" value="MCA9729977.1"/>
    <property type="molecule type" value="Genomic_DNA"/>
</dbReference>
<evidence type="ECO:0000313" key="1">
    <source>
        <dbReference type="EMBL" id="MCA9729977.1"/>
    </source>
</evidence>